<sequence length="177" mass="21144">MEVVVGCINFVKSRTLNRRQFREYLADIFEEYEDISYSTKVRWLSKGKMLKRFYDLRQEIADFLDTKGYHTNEIKIAEWLCHLAFLVDVTGYLNEISIEFQKKGKLVHKLHGHVKAFTSKLRLTERLIKAKNCYYFPTLETHTNVRINFYGDELKSFIDQFDIGFIEFQNGLHIHYI</sequence>
<protein>
    <submittedName>
        <fullName evidence="1">General transcription factor II-I repeat domain-containing protein 2B</fullName>
    </submittedName>
</protein>
<comment type="caution">
    <text evidence="1">The sequence shown here is derived from an EMBL/GenBank/DDBJ whole genome shotgun (WGS) entry which is preliminary data.</text>
</comment>
<keyword evidence="2" id="KW-1185">Reference proteome</keyword>
<evidence type="ECO:0000313" key="2">
    <source>
        <dbReference type="Proteomes" id="UP000031668"/>
    </source>
</evidence>
<dbReference type="PANTHER" id="PTHR45913:SF21">
    <property type="entry name" value="DUF4371 DOMAIN-CONTAINING PROTEIN"/>
    <property type="match status" value="1"/>
</dbReference>
<dbReference type="OMA" id="ETHTNVR"/>
<dbReference type="PANTHER" id="PTHR45913">
    <property type="entry name" value="EPM2A-INTERACTING PROTEIN 1"/>
    <property type="match status" value="1"/>
</dbReference>
<proteinExistence type="predicted"/>
<dbReference type="Proteomes" id="UP000031668">
    <property type="component" value="Unassembled WGS sequence"/>
</dbReference>
<name>A0A0C2MG87_THEKT</name>
<gene>
    <name evidence="1" type="ORF">RF11_14874</name>
</gene>
<dbReference type="EMBL" id="JWZT01005499">
    <property type="protein sequence ID" value="KII60696.1"/>
    <property type="molecule type" value="Genomic_DNA"/>
</dbReference>
<organism evidence="1 2">
    <name type="scientific">Thelohanellus kitauei</name>
    <name type="common">Myxosporean</name>
    <dbReference type="NCBI Taxonomy" id="669202"/>
    <lineage>
        <taxon>Eukaryota</taxon>
        <taxon>Metazoa</taxon>
        <taxon>Cnidaria</taxon>
        <taxon>Myxozoa</taxon>
        <taxon>Myxosporea</taxon>
        <taxon>Bivalvulida</taxon>
        <taxon>Platysporina</taxon>
        <taxon>Myxobolidae</taxon>
        <taxon>Thelohanellus</taxon>
    </lineage>
</organism>
<dbReference type="OrthoDB" id="10061052at2759"/>
<dbReference type="AlphaFoldDB" id="A0A0C2MG87"/>
<accession>A0A0C2MG87</accession>
<evidence type="ECO:0000313" key="1">
    <source>
        <dbReference type="EMBL" id="KII60696.1"/>
    </source>
</evidence>
<reference evidence="1 2" key="1">
    <citation type="journal article" date="2014" name="Genome Biol. Evol.">
        <title>The genome of the myxosporean Thelohanellus kitauei shows adaptations to nutrient acquisition within its fish host.</title>
        <authorList>
            <person name="Yang Y."/>
            <person name="Xiong J."/>
            <person name="Zhou Z."/>
            <person name="Huo F."/>
            <person name="Miao W."/>
            <person name="Ran C."/>
            <person name="Liu Y."/>
            <person name="Zhang J."/>
            <person name="Feng J."/>
            <person name="Wang M."/>
            <person name="Wang M."/>
            <person name="Wang L."/>
            <person name="Yao B."/>
        </authorList>
    </citation>
    <scope>NUCLEOTIDE SEQUENCE [LARGE SCALE GENOMIC DNA]</scope>
    <source>
        <strain evidence="1">Wuqing</strain>
    </source>
</reference>